<gene>
    <name evidence="1" type="primary">syce5</name>
    <name evidence="1" type="ORF">ELAC_1962</name>
</gene>
<protein>
    <submittedName>
        <fullName evidence="1">Putative type III secretion chaperone SycE</fullName>
    </submittedName>
</protein>
<dbReference type="GO" id="GO:0030254">
    <property type="term" value="P:protein secretion by the type III secretion system"/>
    <property type="evidence" value="ECO:0007669"/>
    <property type="project" value="InterPro"/>
</dbReference>
<sequence>MLAGELGAILEELGRELRIPNLAPDEHETCLIRLESGIRVQVELLKGGEYLLIASDLGELPPGRYRIDLFEAALKTNGSDEGGPGTLGFSKRTNHLLLFEKLFLQGLSGMKVADMIGPFSQKAKIWKEAIERGAIPQIGSSSTASSGRGIFGLRP</sequence>
<keyword evidence="2" id="KW-1185">Reference proteome</keyword>
<dbReference type="OrthoDB" id="21388at2"/>
<dbReference type="Pfam" id="PF05932">
    <property type="entry name" value="CesT"/>
    <property type="match status" value="1"/>
</dbReference>
<accession>A0A0H5DTS6</accession>
<dbReference type="EMBL" id="CWGJ01000026">
    <property type="protein sequence ID" value="CRX39284.1"/>
    <property type="molecule type" value="Genomic_DNA"/>
</dbReference>
<dbReference type="InterPro" id="IPR010261">
    <property type="entry name" value="Tir_chaperone"/>
</dbReference>
<dbReference type="Gene3D" id="3.30.1460.10">
    <property type="match status" value="1"/>
</dbReference>
<dbReference type="AlphaFoldDB" id="A0A0H5DTS6"/>
<organism evidence="1 2">
    <name type="scientific">Estrella lausannensis</name>
    <dbReference type="NCBI Taxonomy" id="483423"/>
    <lineage>
        <taxon>Bacteria</taxon>
        <taxon>Pseudomonadati</taxon>
        <taxon>Chlamydiota</taxon>
        <taxon>Chlamydiia</taxon>
        <taxon>Parachlamydiales</taxon>
        <taxon>Candidatus Criblamydiaceae</taxon>
        <taxon>Estrella</taxon>
    </lineage>
</organism>
<proteinExistence type="predicted"/>
<dbReference type="SUPFAM" id="SSF69635">
    <property type="entry name" value="Type III secretory system chaperone-like"/>
    <property type="match status" value="1"/>
</dbReference>
<evidence type="ECO:0000313" key="2">
    <source>
        <dbReference type="Proteomes" id="UP000220251"/>
    </source>
</evidence>
<reference evidence="2" key="1">
    <citation type="submission" date="2015-06" db="EMBL/GenBank/DDBJ databases">
        <authorList>
            <person name="Bertelli C."/>
        </authorList>
    </citation>
    <scope>NUCLEOTIDE SEQUENCE [LARGE SCALE GENOMIC DNA]</scope>
    <source>
        <strain evidence="2">CRIB-30</strain>
    </source>
</reference>
<evidence type="ECO:0000313" key="1">
    <source>
        <dbReference type="EMBL" id="CRX39284.1"/>
    </source>
</evidence>
<name>A0A0H5DTS6_9BACT</name>
<dbReference type="Proteomes" id="UP000220251">
    <property type="component" value="Unassembled WGS sequence"/>
</dbReference>
<dbReference type="RefSeq" id="WP_098039147.1">
    <property type="nucleotide sequence ID" value="NZ_CWGJ01000026.1"/>
</dbReference>